<reference evidence="2 3" key="1">
    <citation type="submission" date="2013-07" db="EMBL/GenBank/DDBJ databases">
        <title>Completed genome of Sphingomonas sanxanigenens NX02.</title>
        <authorList>
            <person name="Ma T."/>
            <person name="Huang H."/>
            <person name="Wu M."/>
            <person name="Li X."/>
            <person name="Li G."/>
        </authorList>
    </citation>
    <scope>NUCLEOTIDE SEQUENCE [LARGE SCALE GENOMIC DNA]</scope>
    <source>
        <strain evidence="2 3">NX02</strain>
    </source>
</reference>
<dbReference type="RefSeq" id="WP_025293160.1">
    <property type="nucleotide sequence ID" value="NZ_CP006644.1"/>
</dbReference>
<evidence type="ECO:0000313" key="2">
    <source>
        <dbReference type="EMBL" id="AHE54963.1"/>
    </source>
</evidence>
<gene>
    <name evidence="2" type="ORF">NX02_16420</name>
</gene>
<dbReference type="Gene3D" id="3.40.390.70">
    <property type="match status" value="1"/>
</dbReference>
<dbReference type="EMBL" id="CP006644">
    <property type="protein sequence ID" value="AHE54963.1"/>
    <property type="molecule type" value="Genomic_DNA"/>
</dbReference>
<evidence type="ECO:0000313" key="3">
    <source>
        <dbReference type="Proteomes" id="UP000018851"/>
    </source>
</evidence>
<dbReference type="eggNOG" id="COG4307">
    <property type="taxonomic scope" value="Bacteria"/>
</dbReference>
<dbReference type="HOGENOM" id="CLU_048114_0_0_5"/>
<dbReference type="STRING" id="1123269.NX02_16420"/>
<sequence length="383" mass="42667">MPPLTCAHCRQLLQAEARACPSCGHGAGFDPLTNAFLHLDIDKGRWRNAAGRTMPLKLCDNARYGVCNWLVEADSVLNLCRSCRHNRTIPDLSVPGVLQRWAQAEHAKHRVISSLIQLGLPLETRNESPQGLAFDLLYDPSAEQGYAPQLLTGHAGGVVTLNLIETDDSARERIRRDMGEPYRTLIGHFRHEVAHHFWHRLVEFSPDLEPFRQRFGDERADYAAALAAHYQNRQHAPLADWEEAYVSAYATVHPWEDFAETFAHYLHIVDTLATIGQFGTRIDAPPGATAPEPPTVDFDPYTADTPTLARCWIPFAFAINAINRSMGQPDLYPFRLTPAIMLKLDFINRLVAFAAGRWAPSENEGADIKAMMAVLGLGVDLAS</sequence>
<dbReference type="KEGG" id="ssan:NX02_16420"/>
<dbReference type="PIRSF" id="PIRSF012641">
    <property type="entry name" value="UCP012641"/>
    <property type="match status" value="1"/>
</dbReference>
<dbReference type="Pfam" id="PF10005">
    <property type="entry name" value="Zn_ribbon_DZR_6"/>
    <property type="match status" value="1"/>
</dbReference>
<feature type="domain" description="Zinc-ribbon" evidence="1">
    <location>
        <begin position="5"/>
        <end position="93"/>
    </location>
</feature>
<protein>
    <recommendedName>
        <fullName evidence="1">Zinc-ribbon domain-containing protein</fullName>
    </recommendedName>
</protein>
<evidence type="ECO:0000259" key="1">
    <source>
        <dbReference type="Pfam" id="PF10005"/>
    </source>
</evidence>
<dbReference type="OrthoDB" id="256753at2"/>
<dbReference type="InterPro" id="IPR011201">
    <property type="entry name" value="Zinc-ribbon_6_bact"/>
</dbReference>
<dbReference type="Pfam" id="PF15887">
    <property type="entry name" value="Peptidase_Mx"/>
    <property type="match status" value="1"/>
</dbReference>
<keyword evidence="3" id="KW-1185">Reference proteome</keyword>
<proteinExistence type="predicted"/>
<dbReference type="AlphaFoldDB" id="W0AF97"/>
<dbReference type="Proteomes" id="UP000018851">
    <property type="component" value="Chromosome"/>
</dbReference>
<organism evidence="2 3">
    <name type="scientific">Sphingomonas sanxanigenens DSM 19645 = NX02</name>
    <dbReference type="NCBI Taxonomy" id="1123269"/>
    <lineage>
        <taxon>Bacteria</taxon>
        <taxon>Pseudomonadati</taxon>
        <taxon>Pseudomonadota</taxon>
        <taxon>Alphaproteobacteria</taxon>
        <taxon>Sphingomonadales</taxon>
        <taxon>Sphingomonadaceae</taxon>
        <taxon>Sphingomonas</taxon>
    </lineage>
</organism>
<name>W0AF97_9SPHN</name>
<accession>W0AF97</accession>
<dbReference type="PATRIC" id="fig|1123269.5.peg.3215"/>
<dbReference type="InterPro" id="IPR031321">
    <property type="entry name" value="UCP012641"/>
</dbReference>